<dbReference type="Proteomes" id="UP001593833">
    <property type="component" value="Unassembled WGS sequence"/>
</dbReference>
<dbReference type="Pfam" id="PF14076">
    <property type="entry name" value="DUF4258"/>
    <property type="match status" value="1"/>
</dbReference>
<organism evidence="2 3">
    <name type="scientific">Eiseniibacteriota bacterium</name>
    <dbReference type="NCBI Taxonomy" id="2212470"/>
    <lineage>
        <taxon>Bacteria</taxon>
        <taxon>Candidatus Eiseniibacteriota</taxon>
    </lineage>
</organism>
<protein>
    <submittedName>
        <fullName evidence="2">DUF4258 domain-containing protein</fullName>
    </submittedName>
</protein>
<dbReference type="InterPro" id="IPR025354">
    <property type="entry name" value="DUF4258"/>
</dbReference>
<sequence length="111" mass="12647">MSSTHAHQDSPYSNGFGLTRHAKTRMDSRRISDDAVLAVLNFGRIVHIPGAVVYFVGRREVSKYARQRIDLSGYEGIQVICSLDGAIVTVFRCNDLKWLRSRQRVRYFKAS</sequence>
<gene>
    <name evidence="2" type="ORF">ACFL6M_03620</name>
</gene>
<name>A0ABV6YK17_UNCEI</name>
<dbReference type="EMBL" id="JBHPKH010000028">
    <property type="protein sequence ID" value="MFC1572669.1"/>
    <property type="molecule type" value="Genomic_DNA"/>
</dbReference>
<comment type="caution">
    <text evidence="2">The sequence shown here is derived from an EMBL/GenBank/DDBJ whole genome shotgun (WGS) entry which is preliminary data.</text>
</comment>
<proteinExistence type="predicted"/>
<keyword evidence="1" id="KW-1133">Transmembrane helix</keyword>
<keyword evidence="3" id="KW-1185">Reference proteome</keyword>
<evidence type="ECO:0000256" key="1">
    <source>
        <dbReference type="SAM" id="Phobius"/>
    </source>
</evidence>
<evidence type="ECO:0000313" key="3">
    <source>
        <dbReference type="Proteomes" id="UP001593833"/>
    </source>
</evidence>
<evidence type="ECO:0000313" key="2">
    <source>
        <dbReference type="EMBL" id="MFC1572669.1"/>
    </source>
</evidence>
<keyword evidence="1" id="KW-0812">Transmembrane</keyword>
<keyword evidence="1" id="KW-0472">Membrane</keyword>
<reference evidence="2 3" key="1">
    <citation type="submission" date="2024-09" db="EMBL/GenBank/DDBJ databases">
        <authorList>
            <person name="D'Angelo T."/>
        </authorList>
    </citation>
    <scope>NUCLEOTIDE SEQUENCE [LARGE SCALE GENOMIC DNA]</scope>
    <source>
        <strain evidence="2">SAG AM-320-E07</strain>
    </source>
</reference>
<feature type="transmembrane region" description="Helical" evidence="1">
    <location>
        <begin position="35"/>
        <end position="56"/>
    </location>
</feature>
<accession>A0ABV6YK17</accession>